<evidence type="ECO:0000313" key="11">
    <source>
        <dbReference type="Proteomes" id="UP000004699"/>
    </source>
</evidence>
<keyword evidence="11" id="KW-1185">Reference proteome</keyword>
<protein>
    <recommendedName>
        <fullName evidence="8">Bcr/CflA family efflux transporter</fullName>
    </recommendedName>
</protein>
<dbReference type="InterPro" id="IPR004812">
    <property type="entry name" value="Efflux_drug-R_Bcr/CmlA"/>
</dbReference>
<dbReference type="RefSeq" id="WP_009020458.1">
    <property type="nucleotide sequence ID" value="NZ_DS999411.1"/>
</dbReference>
<gene>
    <name evidence="10" type="ORF">NOR51B_1659</name>
</gene>
<dbReference type="Gene3D" id="1.20.1720.10">
    <property type="entry name" value="Multidrug resistance protein D"/>
    <property type="match status" value="1"/>
</dbReference>
<sequence>MRERVASVTLVALVAYSAIATDLYLPAIPDMAAEFGTDAGAGQFTLSIFMIGIAVGQLLFGPLSDYFGRLPVATAGTVLFLVTSIACGLAQSIEMMWLSRGLQGFSAASGLVIARAIVHDRYHGNRAAQVMSTLGAAMALVPLVAPIIGSWLLVFVGWRATFGALAVFAVLVLLGLRTFDETAPAIGQGPFGLKSVLRQFAACLRNRQFIGYQLCGAASFSAIFAYLSTVSFIMYDVFAVQPINFGYAFLITVGGFMSGSLLSSRVVIRLGLDRTLSMGCILALIAALFQFWFALQTPVSALVMVITTFSIFLGIGLTFANASMGAVALFPRNAGAASAVYGFIHALSASAAGYLAGAAYDGTVVPTAAAILIGTAIAGIGLLLVRSSTNTDTSAAITG</sequence>
<organism evidence="10 11">
    <name type="scientific">Luminiphilus syltensis NOR5-1B</name>
    <dbReference type="NCBI Taxonomy" id="565045"/>
    <lineage>
        <taxon>Bacteria</taxon>
        <taxon>Pseudomonadati</taxon>
        <taxon>Pseudomonadota</taxon>
        <taxon>Gammaproteobacteria</taxon>
        <taxon>Cellvibrionales</taxon>
        <taxon>Halieaceae</taxon>
        <taxon>Luminiphilus</taxon>
    </lineage>
</organism>
<dbReference type="SUPFAM" id="SSF103473">
    <property type="entry name" value="MFS general substrate transporter"/>
    <property type="match status" value="1"/>
</dbReference>
<feature type="transmembrane region" description="Helical" evidence="8">
    <location>
        <begin position="97"/>
        <end position="118"/>
    </location>
</feature>
<feature type="transmembrane region" description="Helical" evidence="8">
    <location>
        <begin position="301"/>
        <end position="322"/>
    </location>
</feature>
<dbReference type="PANTHER" id="PTHR23502:SF132">
    <property type="entry name" value="POLYAMINE TRANSPORTER 2-RELATED"/>
    <property type="match status" value="1"/>
</dbReference>
<dbReference type="GO" id="GO:0042910">
    <property type="term" value="F:xenobiotic transmembrane transporter activity"/>
    <property type="evidence" value="ECO:0007669"/>
    <property type="project" value="InterPro"/>
</dbReference>
<evidence type="ECO:0000256" key="3">
    <source>
        <dbReference type="ARBA" id="ARBA00022448"/>
    </source>
</evidence>
<feature type="transmembrane region" description="Helical" evidence="8">
    <location>
        <begin position="363"/>
        <end position="385"/>
    </location>
</feature>
<keyword evidence="4" id="KW-1003">Cell membrane</keyword>
<dbReference type="InterPro" id="IPR011701">
    <property type="entry name" value="MFS"/>
</dbReference>
<dbReference type="CDD" id="cd17320">
    <property type="entry name" value="MFS_MdfA_MDR_like"/>
    <property type="match status" value="1"/>
</dbReference>
<feature type="transmembrane region" description="Helical" evidence="8">
    <location>
        <begin position="160"/>
        <end position="179"/>
    </location>
</feature>
<keyword evidence="7 8" id="KW-0472">Membrane</keyword>
<evidence type="ECO:0000256" key="6">
    <source>
        <dbReference type="ARBA" id="ARBA00022989"/>
    </source>
</evidence>
<dbReference type="PANTHER" id="PTHR23502">
    <property type="entry name" value="MAJOR FACILITATOR SUPERFAMILY"/>
    <property type="match status" value="1"/>
</dbReference>
<name>B8KSB7_9GAMM</name>
<proteinExistence type="inferred from homology"/>
<feature type="transmembrane region" description="Helical" evidence="8">
    <location>
        <begin position="214"/>
        <end position="235"/>
    </location>
</feature>
<dbReference type="HOGENOM" id="CLU_001265_47_1_6"/>
<feature type="transmembrane region" description="Helical" evidence="8">
    <location>
        <begin position="130"/>
        <end position="154"/>
    </location>
</feature>
<evidence type="ECO:0000256" key="4">
    <source>
        <dbReference type="ARBA" id="ARBA00022475"/>
    </source>
</evidence>
<feature type="transmembrane region" description="Helical" evidence="8">
    <location>
        <begin position="247"/>
        <end position="268"/>
    </location>
</feature>
<dbReference type="AlphaFoldDB" id="B8KSB7"/>
<dbReference type="InterPro" id="IPR020846">
    <property type="entry name" value="MFS_dom"/>
</dbReference>
<feature type="transmembrane region" description="Helical" evidence="8">
    <location>
        <begin position="275"/>
        <end position="295"/>
    </location>
</feature>
<keyword evidence="8" id="KW-0997">Cell inner membrane</keyword>
<dbReference type="EMBL" id="DS999411">
    <property type="protein sequence ID" value="EED35712.1"/>
    <property type="molecule type" value="Genomic_DNA"/>
</dbReference>
<feature type="transmembrane region" description="Helical" evidence="8">
    <location>
        <begin position="70"/>
        <end position="91"/>
    </location>
</feature>
<evidence type="ECO:0000256" key="2">
    <source>
        <dbReference type="ARBA" id="ARBA00006236"/>
    </source>
</evidence>
<keyword evidence="5 8" id="KW-0812">Transmembrane</keyword>
<comment type="caution">
    <text evidence="8">Lacks conserved residue(s) required for the propagation of feature annotation.</text>
</comment>
<comment type="similarity">
    <text evidence="2 8">Belongs to the major facilitator superfamily. Bcr/CmlA family.</text>
</comment>
<accession>B8KSB7</accession>
<dbReference type="OrthoDB" id="9812221at2"/>
<feature type="transmembrane region" description="Helical" evidence="8">
    <location>
        <begin position="334"/>
        <end position="357"/>
    </location>
</feature>
<evidence type="ECO:0000256" key="8">
    <source>
        <dbReference type="RuleBase" id="RU365088"/>
    </source>
</evidence>
<dbReference type="GO" id="GO:1990961">
    <property type="term" value="P:xenobiotic detoxification by transmembrane export across the plasma membrane"/>
    <property type="evidence" value="ECO:0007669"/>
    <property type="project" value="InterPro"/>
</dbReference>
<dbReference type="GO" id="GO:0005886">
    <property type="term" value="C:plasma membrane"/>
    <property type="evidence" value="ECO:0007669"/>
    <property type="project" value="UniProtKB-SubCell"/>
</dbReference>
<keyword evidence="6 8" id="KW-1133">Transmembrane helix</keyword>
<keyword evidence="3 8" id="KW-0813">Transport</keyword>
<dbReference type="STRING" id="565045.NOR51B_1659"/>
<evidence type="ECO:0000256" key="1">
    <source>
        <dbReference type="ARBA" id="ARBA00004651"/>
    </source>
</evidence>
<comment type="subcellular location">
    <subcellularLocation>
        <location evidence="8">Cell inner membrane</location>
        <topology evidence="8">Multi-pass membrane protein</topology>
    </subcellularLocation>
    <subcellularLocation>
        <location evidence="1">Cell membrane</location>
        <topology evidence="1">Multi-pass membrane protein</topology>
    </subcellularLocation>
</comment>
<evidence type="ECO:0000313" key="10">
    <source>
        <dbReference type="EMBL" id="EED35712.1"/>
    </source>
</evidence>
<dbReference type="NCBIfam" id="TIGR00710">
    <property type="entry name" value="efflux_Bcr_CflA"/>
    <property type="match status" value="1"/>
</dbReference>
<feature type="transmembrane region" description="Helical" evidence="8">
    <location>
        <begin position="44"/>
        <end position="63"/>
    </location>
</feature>
<feature type="domain" description="Major facilitator superfamily (MFS) profile" evidence="9">
    <location>
        <begin position="1"/>
        <end position="393"/>
    </location>
</feature>
<evidence type="ECO:0000259" key="9">
    <source>
        <dbReference type="PROSITE" id="PS50850"/>
    </source>
</evidence>
<dbReference type="InterPro" id="IPR036259">
    <property type="entry name" value="MFS_trans_sf"/>
</dbReference>
<evidence type="ECO:0000256" key="7">
    <source>
        <dbReference type="ARBA" id="ARBA00023136"/>
    </source>
</evidence>
<dbReference type="Pfam" id="PF07690">
    <property type="entry name" value="MFS_1"/>
    <property type="match status" value="1"/>
</dbReference>
<dbReference type="Proteomes" id="UP000004699">
    <property type="component" value="Unassembled WGS sequence"/>
</dbReference>
<evidence type="ECO:0000256" key="5">
    <source>
        <dbReference type="ARBA" id="ARBA00022692"/>
    </source>
</evidence>
<dbReference type="eggNOG" id="COG2814">
    <property type="taxonomic scope" value="Bacteria"/>
</dbReference>
<reference evidence="11" key="1">
    <citation type="journal article" date="2013" name="BMC Microbiol.">
        <title>Taxonomy and evolution of bacteriochlorophyll a-containing members of the OM60/NOR5 clade of marine gammaproteobacteria: description of Luminiphilus syltensis gen. nov., sp. nov., reclassification of Haliea rubra as Pseudohaliea rubra gen. nov., comb. nov., and emendation of Chromatocurvus halotolerans.</title>
        <authorList>
            <person name="Spring S."/>
            <person name="Riedel T."/>
            <person name="Sproer C."/>
            <person name="Yan S."/>
            <person name="Harder J."/>
            <person name="Fuchs B.M."/>
        </authorList>
    </citation>
    <scope>NUCLEOTIDE SEQUENCE [LARGE SCALE GENOMIC DNA]</scope>
    <source>
        <strain evidence="11">NOR51-B</strain>
    </source>
</reference>
<dbReference type="PROSITE" id="PS50850">
    <property type="entry name" value="MFS"/>
    <property type="match status" value="1"/>
</dbReference>